<feature type="domain" description="DNA-directed RNA polymerase beta subunit external 1" evidence="16">
    <location>
        <begin position="545"/>
        <end position="612"/>
    </location>
</feature>
<organism evidence="17 18">
    <name type="scientific">Tumebacillus avium</name>
    <dbReference type="NCBI Taxonomy" id="1903704"/>
    <lineage>
        <taxon>Bacteria</taxon>
        <taxon>Bacillati</taxon>
        <taxon>Bacillota</taxon>
        <taxon>Bacilli</taxon>
        <taxon>Bacillales</taxon>
        <taxon>Alicyclobacillaceae</taxon>
        <taxon>Tumebacillus</taxon>
    </lineage>
</organism>
<evidence type="ECO:0000313" key="18">
    <source>
        <dbReference type="Proteomes" id="UP000195437"/>
    </source>
</evidence>
<dbReference type="EMBL" id="CP021434">
    <property type="protein sequence ID" value="ARU61058.1"/>
    <property type="molecule type" value="Genomic_DNA"/>
</dbReference>
<evidence type="ECO:0000259" key="16">
    <source>
        <dbReference type="Pfam" id="PF10385"/>
    </source>
</evidence>
<dbReference type="Pfam" id="PF04560">
    <property type="entry name" value="RNA_pol_Rpb2_7"/>
    <property type="match status" value="1"/>
</dbReference>
<dbReference type="Proteomes" id="UP000195437">
    <property type="component" value="Chromosome"/>
</dbReference>
<feature type="domain" description="RNA polymerase Rpb2" evidence="15">
    <location>
        <begin position="467"/>
        <end position="535"/>
    </location>
</feature>
<dbReference type="GO" id="GO:0003899">
    <property type="term" value="F:DNA-directed RNA polymerase activity"/>
    <property type="evidence" value="ECO:0007669"/>
    <property type="project" value="UniProtKB-UniRule"/>
</dbReference>
<gene>
    <name evidence="7" type="primary">rpoB</name>
    <name evidence="17" type="ORF">CBW65_08285</name>
</gene>
<dbReference type="EC" id="2.7.7.6" evidence="7 9"/>
<dbReference type="GO" id="GO:0000428">
    <property type="term" value="C:DNA-directed RNA polymerase complex"/>
    <property type="evidence" value="ECO:0007669"/>
    <property type="project" value="UniProtKB-KW"/>
</dbReference>
<dbReference type="InterPro" id="IPR007121">
    <property type="entry name" value="RNA_pol_bsu_CS"/>
</dbReference>
<reference evidence="18" key="1">
    <citation type="submission" date="2017-05" db="EMBL/GenBank/DDBJ databases">
        <authorList>
            <person name="Sung H."/>
        </authorList>
    </citation>
    <scope>NUCLEOTIDE SEQUENCE [LARGE SCALE GENOMIC DNA]</scope>
    <source>
        <strain evidence="18">AR23208</strain>
    </source>
</reference>
<dbReference type="NCBIfam" id="TIGR02013">
    <property type="entry name" value="rpoB"/>
    <property type="match status" value="1"/>
</dbReference>
<keyword evidence="5 7" id="KW-0804">Transcription</keyword>
<name>A0A1Y0IKM2_9BACL</name>
<dbReference type="Pfam" id="PF00562">
    <property type="entry name" value="RNA_pol_Rpb2_6"/>
    <property type="match status" value="1"/>
</dbReference>
<dbReference type="SUPFAM" id="SSF64484">
    <property type="entry name" value="beta and beta-prime subunits of DNA dependent RNA-polymerase"/>
    <property type="match status" value="1"/>
</dbReference>
<comment type="catalytic activity">
    <reaction evidence="6 7 9">
        <text>RNA(n) + a ribonucleoside 5'-triphosphate = RNA(n+1) + diphosphate</text>
        <dbReference type="Rhea" id="RHEA:21248"/>
        <dbReference type="Rhea" id="RHEA-COMP:14527"/>
        <dbReference type="Rhea" id="RHEA-COMP:17342"/>
        <dbReference type="ChEBI" id="CHEBI:33019"/>
        <dbReference type="ChEBI" id="CHEBI:61557"/>
        <dbReference type="ChEBI" id="CHEBI:140395"/>
        <dbReference type="EC" id="2.7.7.6"/>
    </reaction>
</comment>
<dbReference type="InterPro" id="IPR010243">
    <property type="entry name" value="RNA_pol_bsu_bac"/>
</dbReference>
<dbReference type="Gene3D" id="2.40.270.10">
    <property type="entry name" value="DNA-directed RNA polymerase, subunit 2, domain 6"/>
    <property type="match status" value="1"/>
</dbReference>
<dbReference type="InterPro" id="IPR007644">
    <property type="entry name" value="RNA_pol_bsu_protrusion"/>
</dbReference>
<keyword evidence="18" id="KW-1185">Reference proteome</keyword>
<dbReference type="GO" id="GO:0006351">
    <property type="term" value="P:DNA-templated transcription"/>
    <property type="evidence" value="ECO:0007669"/>
    <property type="project" value="UniProtKB-UniRule"/>
</dbReference>
<evidence type="ECO:0000256" key="3">
    <source>
        <dbReference type="ARBA" id="ARBA00022679"/>
    </source>
</evidence>
<keyword evidence="2 7" id="KW-0240">DNA-directed RNA polymerase</keyword>
<dbReference type="Gene3D" id="3.90.1110.10">
    <property type="entry name" value="RNA polymerase Rpb2, domain 2"/>
    <property type="match status" value="1"/>
</dbReference>
<dbReference type="InterPro" id="IPR007120">
    <property type="entry name" value="DNA-dir_RNAP_su2_dom"/>
</dbReference>
<dbReference type="InterPro" id="IPR037034">
    <property type="entry name" value="RNA_pol_Rpb2_2_sf"/>
</dbReference>
<keyword evidence="4 7" id="KW-0548">Nucleotidyltransferase</keyword>
<evidence type="ECO:0000256" key="4">
    <source>
        <dbReference type="ARBA" id="ARBA00022695"/>
    </source>
</evidence>
<evidence type="ECO:0000256" key="7">
    <source>
        <dbReference type="HAMAP-Rule" id="MF_01321"/>
    </source>
</evidence>
<dbReference type="Gene3D" id="2.40.50.150">
    <property type="match status" value="1"/>
</dbReference>
<accession>A0A1Y0IKM2</accession>
<protein>
    <recommendedName>
        <fullName evidence="7 9">DNA-directed RNA polymerase subunit beta</fullName>
        <shortName evidence="7">RNAP subunit beta</shortName>
        <ecNumber evidence="7 9">2.7.7.6</ecNumber>
    </recommendedName>
    <alternativeName>
        <fullName evidence="7">RNA polymerase subunit beta</fullName>
    </alternativeName>
    <alternativeName>
        <fullName evidence="7">Transcriptase subunit beta</fullName>
    </alternativeName>
</protein>
<dbReference type="PROSITE" id="PS01166">
    <property type="entry name" value="RNA_POL_BETA"/>
    <property type="match status" value="1"/>
</dbReference>
<dbReference type="KEGG" id="tum:CBW65_08285"/>
<evidence type="ECO:0000256" key="5">
    <source>
        <dbReference type="ARBA" id="ARBA00023163"/>
    </source>
</evidence>
<evidence type="ECO:0000313" key="17">
    <source>
        <dbReference type="EMBL" id="ARU61058.1"/>
    </source>
</evidence>
<dbReference type="InterPro" id="IPR019462">
    <property type="entry name" value="DNA-dir_RNA_pol_bsu_external_1"/>
</dbReference>
<evidence type="ECO:0000256" key="1">
    <source>
        <dbReference type="ARBA" id="ARBA00004026"/>
    </source>
</evidence>
<feature type="region of interest" description="Disordered" evidence="10">
    <location>
        <begin position="1152"/>
        <end position="1177"/>
    </location>
</feature>
<dbReference type="Pfam" id="PF10385">
    <property type="entry name" value="RNA_pol_Rpb2_45"/>
    <property type="match status" value="1"/>
</dbReference>
<dbReference type="InterPro" id="IPR037033">
    <property type="entry name" value="DNA-dir_RNAP_su2_hyb_sf"/>
</dbReference>
<dbReference type="CDD" id="cd00653">
    <property type="entry name" value="RNA_pol_B_RPB2"/>
    <property type="match status" value="1"/>
</dbReference>
<dbReference type="HAMAP" id="MF_01321">
    <property type="entry name" value="RNApol_bact_RpoB"/>
    <property type="match status" value="1"/>
</dbReference>
<dbReference type="Gene3D" id="3.90.1800.10">
    <property type="entry name" value="RNA polymerase alpha subunit dimerisation domain"/>
    <property type="match status" value="1"/>
</dbReference>
<dbReference type="InterPro" id="IPR007641">
    <property type="entry name" value="RNA_pol_Rpb2_7"/>
</dbReference>
<comment type="subunit">
    <text evidence="7 9">The RNAP catalytic core consists of 2 alpha, 1 beta, 1 beta' and 1 omega subunit. When a sigma factor is associated with the core the holoenzyme is formed, which can initiate transcription.</text>
</comment>
<dbReference type="NCBIfam" id="NF001616">
    <property type="entry name" value="PRK00405.1"/>
    <property type="match status" value="1"/>
</dbReference>
<evidence type="ECO:0000256" key="9">
    <source>
        <dbReference type="RuleBase" id="RU363031"/>
    </source>
</evidence>
<evidence type="ECO:0000259" key="15">
    <source>
        <dbReference type="Pfam" id="PF04565"/>
    </source>
</evidence>
<feature type="domain" description="RNA polymerase Rpb2" evidence="12">
    <location>
        <begin position="1069"/>
        <end position="1144"/>
    </location>
</feature>
<evidence type="ECO:0000259" key="11">
    <source>
        <dbReference type="Pfam" id="PF00562"/>
    </source>
</evidence>
<feature type="domain" description="DNA-directed RNA polymerase subunit 2 hybrid-binding" evidence="11">
    <location>
        <begin position="674"/>
        <end position="1067"/>
    </location>
</feature>
<evidence type="ECO:0000259" key="12">
    <source>
        <dbReference type="Pfam" id="PF04560"/>
    </source>
</evidence>
<dbReference type="Gene3D" id="2.40.50.100">
    <property type="match status" value="1"/>
</dbReference>
<evidence type="ECO:0000259" key="13">
    <source>
        <dbReference type="Pfam" id="PF04561"/>
    </source>
</evidence>
<comment type="function">
    <text evidence="1 7 9">DNA-dependent RNA polymerase catalyzes the transcription of DNA into RNA using the four ribonucleoside triphosphates as substrates.</text>
</comment>
<dbReference type="Pfam" id="PF04565">
    <property type="entry name" value="RNA_pol_Rpb2_3"/>
    <property type="match status" value="1"/>
</dbReference>
<comment type="similarity">
    <text evidence="7 8">Belongs to the RNA polymerase beta chain family.</text>
</comment>
<evidence type="ECO:0000256" key="8">
    <source>
        <dbReference type="RuleBase" id="RU000434"/>
    </source>
</evidence>
<proteinExistence type="inferred from homology"/>
<feature type="compositionally biased region" description="Acidic residues" evidence="10">
    <location>
        <begin position="1152"/>
        <end position="1161"/>
    </location>
</feature>
<dbReference type="Pfam" id="PF04561">
    <property type="entry name" value="RNA_pol_Rpb2_2"/>
    <property type="match status" value="2"/>
</dbReference>
<dbReference type="InterPro" id="IPR015712">
    <property type="entry name" value="DNA-dir_RNA_pol_su2"/>
</dbReference>
<feature type="domain" description="RNA polymerase Rpb2" evidence="13">
    <location>
        <begin position="366"/>
        <end position="408"/>
    </location>
</feature>
<sequence>MKGQLVQYGKRQRRTYARLEEVLELPNLIEIQQKSYQNFLDEGLREMFQDISPISDFTGNLLLEFVDYSLGDPKYSVDESKERDVTYAAPLRVKVRLINRETGEVKEQEVFMGDFPLMTETGTFIINGAERVIVSQLVRSPSVYFNTKIDKNGKKAYTATVIPNRGAWLELETDAKDIIYVRIDRTRKIPVTVLLRALGFSTDAEILNLLGEDEYLRNTLDKDNTENSEKALLEIYERLRPGEPPTLDNARNLLISRFFDPKRYDLANVGRYKINKKLHIKNRLLGQRLAETLVDQNTGEIIAEAGQVLDRRLLDKVLPWLEGDINHVEYKSTSGVVQEEMINVQEIRIFSPREDGKVIKVIGNANIDKNVKHVTPADILASISYFINLLHGVGSTDDIDHLGNRRLRSVGELLTNQFRIGLSRMERVVRERMSIQDANAITPQALINIRPVIAAIKEFFGSSQLSQFMDQTNPLAELTHKRRLSALGPGGLTRERAGFEVRDVHHSHYGRMCPIETPEGPNIGLINYLSTYARINEYGFIETPYRRVDPETLQVTDQIDYLTADEEDNYVIAQANIGLDETGKIVDDQVIVRFKEETLLLAPERVDYMDVSPKQVVSVATACIPFLENDDANRALMGSNMQRQAVPLLKPHAPFVGTGMEHKAAKDSGSTVVSKHNGIAERVSANEVWIREQKEIDGRLVNGDLHKYKLLKFTRSNQGTCINQRPIVEAGEQIKKGQIIADGPATDSGELALGKNVIVAFMTWEGYNYEDAILLSEKLVKEDVYTSLHIEEYEAEARDTKLGPEEITRDIPNVGDEALKNLDERGIIRVGAEIEAGDILVGKVTPKGVTELTAEERLLHAIFGEKAREVRDTSLRVPHGGAGIIVDVKVFTRDNGDELPPGVNQLVRVYIAQKRKISEGDKMAGRHGNKGVVARIMAEEDMPFLSDGTPVQVVLNPLGVPSRMNIGQVLETHLGMAARYLGISVATPVFDGARESDVFDTLEEAGLPRDGKQVLYDGRTGEPFENRVTVGCVYMLKLHHLVDDKIHARSTGPYSLVTQQPLGGKAQFGGQRFGEMEVWALEAYGAAYTLQEILTVKSDDVVGRVKTYEAIVKGENVPEPGVPESFKVLIKELQSLGMDVKILSEDEQEIVMRESDEDDDSGEKLNLNLSAREVADE</sequence>
<dbReference type="InterPro" id="IPR007645">
    <property type="entry name" value="RNA_pol_Rpb2_3"/>
</dbReference>
<dbReference type="GO" id="GO:0032549">
    <property type="term" value="F:ribonucleoside binding"/>
    <property type="evidence" value="ECO:0007669"/>
    <property type="project" value="InterPro"/>
</dbReference>
<dbReference type="FunFam" id="3.90.1800.10:FF:000001">
    <property type="entry name" value="DNA-directed RNA polymerase subunit beta"/>
    <property type="match status" value="1"/>
</dbReference>
<feature type="domain" description="RNA polymerase Rpb2" evidence="13">
    <location>
        <begin position="139"/>
        <end position="282"/>
    </location>
</feature>
<feature type="domain" description="RNA polymerase beta subunit protrusion" evidence="14">
    <location>
        <begin position="27"/>
        <end position="452"/>
    </location>
</feature>
<evidence type="ECO:0000256" key="10">
    <source>
        <dbReference type="SAM" id="MobiDB-lite"/>
    </source>
</evidence>
<dbReference type="InterPro" id="IPR007642">
    <property type="entry name" value="RNA_pol_Rpb2_2"/>
</dbReference>
<dbReference type="Gene3D" id="3.90.1100.10">
    <property type="match status" value="2"/>
</dbReference>
<dbReference type="OrthoDB" id="9803954at2"/>
<dbReference type="AlphaFoldDB" id="A0A1Y0IKM2"/>
<keyword evidence="3 7" id="KW-0808">Transferase</keyword>
<evidence type="ECO:0000256" key="6">
    <source>
        <dbReference type="ARBA" id="ARBA00048552"/>
    </source>
</evidence>
<dbReference type="InterPro" id="IPR014724">
    <property type="entry name" value="RNA_pol_RPB2_OB-fold"/>
</dbReference>
<dbReference type="Pfam" id="PF04563">
    <property type="entry name" value="RNA_pol_Rpb2_1"/>
    <property type="match status" value="1"/>
</dbReference>
<evidence type="ECO:0000259" key="14">
    <source>
        <dbReference type="Pfam" id="PF04563"/>
    </source>
</evidence>
<evidence type="ECO:0000256" key="2">
    <source>
        <dbReference type="ARBA" id="ARBA00022478"/>
    </source>
</evidence>
<dbReference type="PANTHER" id="PTHR20856">
    <property type="entry name" value="DNA-DIRECTED RNA POLYMERASE I SUBUNIT 2"/>
    <property type="match status" value="1"/>
</dbReference>
<dbReference type="GO" id="GO:0003677">
    <property type="term" value="F:DNA binding"/>
    <property type="evidence" value="ECO:0007669"/>
    <property type="project" value="UniProtKB-UniRule"/>
</dbReference>
<dbReference type="RefSeq" id="WP_087456442.1">
    <property type="nucleotide sequence ID" value="NZ_CP021434.1"/>
</dbReference>